<comment type="caution">
    <text evidence="2">The sequence shown here is derived from an EMBL/GenBank/DDBJ whole genome shotgun (WGS) entry which is preliminary data.</text>
</comment>
<name>A0ABD2J8T1_HETSC</name>
<evidence type="ECO:0000256" key="1">
    <source>
        <dbReference type="SAM" id="MobiDB-lite"/>
    </source>
</evidence>
<proteinExistence type="predicted"/>
<dbReference type="Proteomes" id="UP001620645">
    <property type="component" value="Unassembled WGS sequence"/>
</dbReference>
<feature type="compositionally biased region" description="Polar residues" evidence="1">
    <location>
        <begin position="257"/>
        <end position="271"/>
    </location>
</feature>
<sequence length="284" mass="31938">MNPRAKLESSVKRLVNFAESLTPQMRKIIRENLAAILGRPMDNSNELSSEQFHNHLNDILNSFGLNDLSTLNRCTRFVDLEYETFYAQIGLLDELKNRFPHLSAQSVAIVPQQHASVPTFGLPDQPSQLQPIAYQQGDSTSAMCQFQKARDYLISLAYVLEPHYRISLRNHLANAFDCSKGIGFQPNELIADQLTGDQFQVQFVAMLAKFDLNVESAVIGLTRILQSEYEAFYAFLGLREAAHMFYPQLNNHWNSIFGQHQQGTSGQNQHQGPPPPPPSAGATF</sequence>
<protein>
    <submittedName>
        <fullName evidence="2">Uncharacterized protein</fullName>
    </submittedName>
</protein>
<feature type="region of interest" description="Disordered" evidence="1">
    <location>
        <begin position="257"/>
        <end position="284"/>
    </location>
</feature>
<dbReference type="AlphaFoldDB" id="A0ABD2J8T1"/>
<reference evidence="2 3" key="1">
    <citation type="submission" date="2024-10" db="EMBL/GenBank/DDBJ databases">
        <authorList>
            <person name="Kim D."/>
        </authorList>
    </citation>
    <scope>NUCLEOTIDE SEQUENCE [LARGE SCALE GENOMIC DNA]</scope>
    <source>
        <strain evidence="2">Taebaek</strain>
    </source>
</reference>
<organism evidence="2 3">
    <name type="scientific">Heterodera schachtii</name>
    <name type="common">Sugarbeet cyst nematode worm</name>
    <name type="synonym">Tylenchus schachtii</name>
    <dbReference type="NCBI Taxonomy" id="97005"/>
    <lineage>
        <taxon>Eukaryota</taxon>
        <taxon>Metazoa</taxon>
        <taxon>Ecdysozoa</taxon>
        <taxon>Nematoda</taxon>
        <taxon>Chromadorea</taxon>
        <taxon>Rhabditida</taxon>
        <taxon>Tylenchina</taxon>
        <taxon>Tylenchomorpha</taxon>
        <taxon>Tylenchoidea</taxon>
        <taxon>Heteroderidae</taxon>
        <taxon>Heteroderinae</taxon>
        <taxon>Heterodera</taxon>
    </lineage>
</organism>
<accession>A0ABD2J8T1</accession>
<keyword evidence="3" id="KW-1185">Reference proteome</keyword>
<evidence type="ECO:0000313" key="3">
    <source>
        <dbReference type="Proteomes" id="UP001620645"/>
    </source>
</evidence>
<feature type="compositionally biased region" description="Pro residues" evidence="1">
    <location>
        <begin position="272"/>
        <end position="284"/>
    </location>
</feature>
<gene>
    <name evidence="2" type="ORF">niasHS_005270</name>
</gene>
<dbReference type="EMBL" id="JBICCN010000185">
    <property type="protein sequence ID" value="KAL3087031.1"/>
    <property type="molecule type" value="Genomic_DNA"/>
</dbReference>
<evidence type="ECO:0000313" key="2">
    <source>
        <dbReference type="EMBL" id="KAL3087031.1"/>
    </source>
</evidence>